<keyword evidence="11" id="KW-1185">Reference proteome</keyword>
<feature type="transmembrane region" description="Helical" evidence="8">
    <location>
        <begin position="333"/>
        <end position="351"/>
    </location>
</feature>
<dbReference type="GO" id="GO:0005886">
    <property type="term" value="C:plasma membrane"/>
    <property type="evidence" value="ECO:0007669"/>
    <property type="project" value="UniProtKB-SubCell"/>
</dbReference>
<dbReference type="EMBL" id="LKAJ01000006">
    <property type="protein sequence ID" value="KRG21188.1"/>
    <property type="molecule type" value="Genomic_DNA"/>
</dbReference>
<keyword evidence="4" id="KW-1003">Cell membrane</keyword>
<dbReference type="RefSeq" id="WP_075066368.1">
    <property type="nucleotide sequence ID" value="NZ_LKAJ02000001.1"/>
</dbReference>
<dbReference type="STRING" id="295108.HT99x_01744"/>
<feature type="transmembrane region" description="Helical" evidence="8">
    <location>
        <begin position="303"/>
        <end position="321"/>
    </location>
</feature>
<keyword evidence="5 8" id="KW-0812">Transmembrane</keyword>
<dbReference type="InterPro" id="IPR000060">
    <property type="entry name" value="BCCT_transptr"/>
</dbReference>
<evidence type="ECO:0000313" key="10">
    <source>
        <dbReference type="EMBL" id="MCS5711145.1"/>
    </source>
</evidence>
<comment type="similarity">
    <text evidence="2">Belongs to the BCCT transporter (TC 2.A.15) family.</text>
</comment>
<sequence length="479" mass="53876">MPLFFAMKHKKILKSVIALLGFIIVGWLSFMRPDLLLKYGMLMGVCGYALCLFIFTPLGNLTFGERQERLSGGKWFFKLILMQVVLFIFTLAMGVGSFAAGPGYTVGVVDWSDFQAMLEHYSPWEWGPFPWSSIGIWGLLIAYVTYTQRGEPYLYQIAKRFFPKKIEPMLKTYVESTTSGATMTVISLLVFAIILLFSYSVEFYVQRFHFTMPVMTVILLSFIGPLASLSFGRKIFRRLSGRANATLNRVVMLSIALMVPIIVLAAFTGVVMLARRPELQSAVICKQCGNYFANVPAESRLAALYWGWWLLWTPLAGSYFAKISKGRTAREMVLGLYAVPLLLVMGWFYFASHPLAISYQLPAVWNSILMLLLAIITLVAFLMTFKSIKDTHLFLSGALYPSPEANQNRLWLADASKAVGINRYSPKILMTIIGCIFLHTTAGWYGIQIQTAAMGVLVINALYIGFNFGLFRLCVPTRK</sequence>
<dbReference type="Proteomes" id="UP000051497">
    <property type="component" value="Unassembled WGS sequence"/>
</dbReference>
<feature type="transmembrane region" description="Helical" evidence="8">
    <location>
        <begin position="453"/>
        <end position="475"/>
    </location>
</feature>
<feature type="transmembrane region" description="Helical" evidence="8">
    <location>
        <begin position="179"/>
        <end position="198"/>
    </location>
</feature>
<evidence type="ECO:0000256" key="5">
    <source>
        <dbReference type="ARBA" id="ARBA00022692"/>
    </source>
</evidence>
<feature type="transmembrane region" description="Helical" evidence="8">
    <location>
        <begin position="428"/>
        <end position="447"/>
    </location>
</feature>
<feature type="transmembrane region" description="Helical" evidence="8">
    <location>
        <begin position="210"/>
        <end position="229"/>
    </location>
</feature>
<evidence type="ECO:0000256" key="3">
    <source>
        <dbReference type="ARBA" id="ARBA00022448"/>
    </source>
</evidence>
<evidence type="ECO:0000256" key="2">
    <source>
        <dbReference type="ARBA" id="ARBA00005658"/>
    </source>
</evidence>
<feature type="transmembrane region" description="Helical" evidence="8">
    <location>
        <begin position="12"/>
        <end position="30"/>
    </location>
</feature>
<evidence type="ECO:0000256" key="4">
    <source>
        <dbReference type="ARBA" id="ARBA00022475"/>
    </source>
</evidence>
<dbReference type="PANTHER" id="PTHR30047">
    <property type="entry name" value="HIGH-AFFINITY CHOLINE TRANSPORT PROTEIN-RELATED"/>
    <property type="match status" value="1"/>
</dbReference>
<dbReference type="GO" id="GO:0022857">
    <property type="term" value="F:transmembrane transporter activity"/>
    <property type="evidence" value="ECO:0007669"/>
    <property type="project" value="InterPro"/>
</dbReference>
<dbReference type="EMBL" id="LKAJ02000001">
    <property type="protein sequence ID" value="MCS5711145.1"/>
    <property type="molecule type" value="Genomic_DNA"/>
</dbReference>
<reference evidence="9" key="1">
    <citation type="submission" date="2015-09" db="EMBL/GenBank/DDBJ databases">
        <title>Draft Genome Sequences of Two Novel Amoeba-resistant Intranuclear Bacteria, Candidatus Berkiella cookevillensis and Candidatus Berkiella aquae.</title>
        <authorList>
            <person name="Mehari Y.T."/>
            <person name="Arivett B.A."/>
            <person name="Farone A.L."/>
            <person name="Gunderson J.H."/>
            <person name="Farone M.B."/>
        </authorList>
    </citation>
    <scope>NUCLEOTIDE SEQUENCE [LARGE SCALE GENOMIC DNA]</scope>
    <source>
        <strain evidence="9">HT99</strain>
    </source>
</reference>
<feature type="transmembrane region" description="Helical" evidence="8">
    <location>
        <begin position="250"/>
        <end position="274"/>
    </location>
</feature>
<dbReference type="PANTHER" id="PTHR30047:SF7">
    <property type="entry name" value="HIGH-AFFINITY CHOLINE TRANSPORT PROTEIN"/>
    <property type="match status" value="1"/>
</dbReference>
<gene>
    <name evidence="9" type="primary">opuD</name>
    <name evidence="10" type="ORF">HT99x_006850</name>
    <name evidence="9" type="ORF">HT99x_01744</name>
</gene>
<keyword evidence="6 8" id="KW-1133">Transmembrane helix</keyword>
<protein>
    <submittedName>
        <fullName evidence="10">BCCT family transporter</fullName>
    </submittedName>
    <submittedName>
        <fullName evidence="9">Glycine betaine transporter OpuD</fullName>
    </submittedName>
</protein>
<evidence type="ECO:0000256" key="6">
    <source>
        <dbReference type="ARBA" id="ARBA00022989"/>
    </source>
</evidence>
<dbReference type="AlphaFoldDB" id="A0A0Q9YW67"/>
<name>A0A0Q9YW67_9GAMM</name>
<dbReference type="OrthoDB" id="9775735at2"/>
<keyword evidence="3" id="KW-0813">Transport</keyword>
<comment type="caution">
    <text evidence="9">The sequence shown here is derived from an EMBL/GenBank/DDBJ whole genome shotgun (WGS) entry which is preliminary data.</text>
</comment>
<organism evidence="9">
    <name type="scientific">Candidatus Berkiella aquae</name>
    <dbReference type="NCBI Taxonomy" id="295108"/>
    <lineage>
        <taxon>Bacteria</taxon>
        <taxon>Pseudomonadati</taxon>
        <taxon>Pseudomonadota</taxon>
        <taxon>Gammaproteobacteria</taxon>
        <taxon>Candidatus Berkiellales</taxon>
        <taxon>Candidatus Berkiellaceae</taxon>
        <taxon>Candidatus Berkiella</taxon>
    </lineage>
</organism>
<feature type="transmembrane region" description="Helical" evidence="8">
    <location>
        <begin position="42"/>
        <end position="63"/>
    </location>
</feature>
<dbReference type="Pfam" id="PF02028">
    <property type="entry name" value="BCCT"/>
    <property type="match status" value="1"/>
</dbReference>
<accession>A0A0Q9YW67</accession>
<keyword evidence="7 8" id="KW-0472">Membrane</keyword>
<feature type="transmembrane region" description="Helical" evidence="8">
    <location>
        <begin position="363"/>
        <end position="385"/>
    </location>
</feature>
<evidence type="ECO:0000313" key="9">
    <source>
        <dbReference type="EMBL" id="KRG21188.1"/>
    </source>
</evidence>
<comment type="subcellular location">
    <subcellularLocation>
        <location evidence="1">Cell membrane</location>
        <topology evidence="1">Multi-pass membrane protein</topology>
    </subcellularLocation>
</comment>
<proteinExistence type="inferred from homology"/>
<feature type="transmembrane region" description="Helical" evidence="8">
    <location>
        <begin position="75"/>
        <end position="100"/>
    </location>
</feature>
<reference evidence="10" key="3">
    <citation type="submission" date="2021-06" db="EMBL/GenBank/DDBJ databases">
        <title>Genomic Description and Analysis of Intracellular Bacteria, Candidatus Berkiella cookevillensis and Candidatus Berkiella aquae.</title>
        <authorList>
            <person name="Kidane D.T."/>
            <person name="Mehari Y.T."/>
            <person name="Rice F.C."/>
            <person name="Arivett B.A."/>
            <person name="Farone A.L."/>
            <person name="Berk S.G."/>
            <person name="Farone M.B."/>
        </authorList>
    </citation>
    <scope>NUCLEOTIDE SEQUENCE</scope>
    <source>
        <strain evidence="10">HT99</strain>
    </source>
</reference>
<evidence type="ECO:0000256" key="7">
    <source>
        <dbReference type="ARBA" id="ARBA00023136"/>
    </source>
</evidence>
<evidence type="ECO:0000256" key="8">
    <source>
        <dbReference type="SAM" id="Phobius"/>
    </source>
</evidence>
<reference evidence="10" key="2">
    <citation type="journal article" date="2016" name="Genome Announc.">
        <title>Draft Genome Sequences of Two Novel Amoeba-Resistant Intranuclear Bacteria, 'Candidatus Berkiella cookevillensis' and 'Candidatus Berkiella aquae'.</title>
        <authorList>
            <person name="Mehari Y.T."/>
            <person name="Arivett B.A."/>
            <person name="Farone A.L."/>
            <person name="Gunderson J.H."/>
            <person name="Farone M.B."/>
        </authorList>
    </citation>
    <scope>NUCLEOTIDE SEQUENCE</scope>
    <source>
        <strain evidence="10">HT99</strain>
    </source>
</reference>
<evidence type="ECO:0000313" key="11">
    <source>
        <dbReference type="Proteomes" id="UP000051497"/>
    </source>
</evidence>
<feature type="transmembrane region" description="Helical" evidence="8">
    <location>
        <begin position="129"/>
        <end position="146"/>
    </location>
</feature>
<evidence type="ECO:0000256" key="1">
    <source>
        <dbReference type="ARBA" id="ARBA00004651"/>
    </source>
</evidence>